<evidence type="ECO:0000256" key="1">
    <source>
        <dbReference type="ARBA" id="ARBA00006787"/>
    </source>
</evidence>
<evidence type="ECO:0000256" key="3">
    <source>
        <dbReference type="ARBA" id="ARBA00023002"/>
    </source>
</evidence>
<name>A0AAV8URS0_9RHOD</name>
<keyword evidence="4 5" id="KW-0408">Iron</keyword>
<comment type="cofactor">
    <cofactor evidence="5">
        <name>Fe(2+)</name>
        <dbReference type="ChEBI" id="CHEBI:29033"/>
    </cofactor>
    <text evidence="5">Binds 1 Fe(2+) ion per subunit.</text>
</comment>
<comment type="caution">
    <text evidence="6">The sequence shown here is derived from an EMBL/GenBank/DDBJ whole genome shotgun (WGS) entry which is preliminary data.</text>
</comment>
<accession>A0AAV8URS0</accession>
<evidence type="ECO:0000256" key="4">
    <source>
        <dbReference type="ARBA" id="ARBA00023004"/>
    </source>
</evidence>
<dbReference type="GO" id="GO:0046872">
    <property type="term" value="F:metal ion binding"/>
    <property type="evidence" value="ECO:0007669"/>
    <property type="project" value="UniProtKB-KW"/>
</dbReference>
<evidence type="ECO:0008006" key="8">
    <source>
        <dbReference type="Google" id="ProtNLM"/>
    </source>
</evidence>
<keyword evidence="3" id="KW-0560">Oxidoreductase</keyword>
<dbReference type="GO" id="GO:0010436">
    <property type="term" value="F:carotenoid dioxygenase activity"/>
    <property type="evidence" value="ECO:0007669"/>
    <property type="project" value="TreeGrafter"/>
</dbReference>
<gene>
    <name evidence="6" type="ORF">NDN08_000782</name>
</gene>
<dbReference type="GO" id="GO:0009570">
    <property type="term" value="C:chloroplast stroma"/>
    <property type="evidence" value="ECO:0007669"/>
    <property type="project" value="TreeGrafter"/>
</dbReference>
<dbReference type="Proteomes" id="UP001157974">
    <property type="component" value="Unassembled WGS sequence"/>
</dbReference>
<keyword evidence="2 5" id="KW-0479">Metal-binding</keyword>
<feature type="binding site" evidence="5">
    <location>
        <position position="537"/>
    </location>
    <ligand>
        <name>Fe cation</name>
        <dbReference type="ChEBI" id="CHEBI:24875"/>
        <note>catalytic</note>
    </ligand>
</feature>
<keyword evidence="7" id="KW-1185">Reference proteome</keyword>
<feature type="binding site" evidence="5">
    <location>
        <position position="230"/>
    </location>
    <ligand>
        <name>Fe cation</name>
        <dbReference type="ChEBI" id="CHEBI:24875"/>
        <note>catalytic</note>
    </ligand>
</feature>
<comment type="similarity">
    <text evidence="1">Belongs to the carotenoid oxygenase family.</text>
</comment>
<feature type="binding site" evidence="5">
    <location>
        <position position="280"/>
    </location>
    <ligand>
        <name>Fe cation</name>
        <dbReference type="ChEBI" id="CHEBI:24875"/>
        <note>catalytic</note>
    </ligand>
</feature>
<dbReference type="Pfam" id="PF03055">
    <property type="entry name" value="RPE65"/>
    <property type="match status" value="1"/>
</dbReference>
<dbReference type="PANTHER" id="PTHR10543:SF89">
    <property type="entry name" value="CAROTENOID 9,10(9',10')-CLEAVAGE DIOXYGENASE 1"/>
    <property type="match status" value="1"/>
</dbReference>
<dbReference type="PANTHER" id="PTHR10543">
    <property type="entry name" value="BETA-CAROTENE DIOXYGENASE"/>
    <property type="match status" value="1"/>
</dbReference>
<dbReference type="InterPro" id="IPR004294">
    <property type="entry name" value="Carotenoid_Oase"/>
</dbReference>
<feature type="binding site" evidence="5">
    <location>
        <position position="347"/>
    </location>
    <ligand>
        <name>Fe cation</name>
        <dbReference type="ChEBI" id="CHEBI:24875"/>
        <note>catalytic</note>
    </ligand>
</feature>
<dbReference type="EMBL" id="JAMWBK010000006">
    <property type="protein sequence ID" value="KAJ8904258.1"/>
    <property type="molecule type" value="Genomic_DNA"/>
</dbReference>
<proteinExistence type="inferred from homology"/>
<dbReference type="AlphaFoldDB" id="A0AAV8URS0"/>
<protein>
    <recommendedName>
        <fullName evidence="8">9-cis-epoxycarotenoid dioxygenase</fullName>
    </recommendedName>
</protein>
<organism evidence="6 7">
    <name type="scientific">Rhodosorus marinus</name>
    <dbReference type="NCBI Taxonomy" id="101924"/>
    <lineage>
        <taxon>Eukaryota</taxon>
        <taxon>Rhodophyta</taxon>
        <taxon>Stylonematophyceae</taxon>
        <taxon>Stylonematales</taxon>
        <taxon>Stylonemataceae</taxon>
        <taxon>Rhodosorus</taxon>
    </lineage>
</organism>
<dbReference type="GO" id="GO:0016121">
    <property type="term" value="P:carotene catabolic process"/>
    <property type="evidence" value="ECO:0007669"/>
    <property type="project" value="TreeGrafter"/>
</dbReference>
<sequence length="551" mass="61566">MADSVVDGGAVPAPGMSIANALNHAYMRSIDFVSGTLNTALGTLGGDNPDKNIYLKGRYAPLTKQFHEIDCELLEGALPESLKGAYMRNGPNAALTPEGGYHLFDGDGMVHAVRFRDGKLSFSNRYVRTKRLEMELSHGRPVFLKIGDFHGVTGLGKVLLAQALRYLNIVPPPTGLYHTANTSIVYHAKNVLALGEGGAPYNLRMLCNGIVETLGAVSTNIEGSKSFTAHPKIDPDSDEMVTFGYNVENKPYVRVGFVDADGNAEKTILVHGVSRPVMIHDMALTKNYVFVFDMPLIFDPAVMVKENKLPFALREDIPGRFGLLRRDAVDDKTMEWFEVPGGFWVSHEANAWEDEESKKVHLVAIKISGFDLDSVWQEEDREKPYLAHWSFDLEKKEVTHRRLLSDEGQVMEFPVINPRYKSKKAKYVWVNLAERMNDDYYFVRIGKVNVRAGLLDADDGLEAVIHLPPGLNCGEMRFVPRHEDPSMCDGEDDGFLIGYAHENDNSGAYFVAYDAKTMSSNMLCKFRMPTRIPFGFHGYHINESEFVKQLA</sequence>
<evidence type="ECO:0000256" key="2">
    <source>
        <dbReference type="ARBA" id="ARBA00022723"/>
    </source>
</evidence>
<evidence type="ECO:0000256" key="5">
    <source>
        <dbReference type="PIRSR" id="PIRSR604294-1"/>
    </source>
</evidence>
<evidence type="ECO:0000313" key="6">
    <source>
        <dbReference type="EMBL" id="KAJ8904258.1"/>
    </source>
</evidence>
<reference evidence="6 7" key="1">
    <citation type="journal article" date="2023" name="Nat. Commun.">
        <title>Origin of minicircular mitochondrial genomes in red algae.</title>
        <authorList>
            <person name="Lee Y."/>
            <person name="Cho C.H."/>
            <person name="Lee Y.M."/>
            <person name="Park S.I."/>
            <person name="Yang J.H."/>
            <person name="West J.A."/>
            <person name="Bhattacharya D."/>
            <person name="Yoon H.S."/>
        </authorList>
    </citation>
    <scope>NUCLEOTIDE SEQUENCE [LARGE SCALE GENOMIC DNA]</scope>
    <source>
        <strain evidence="6 7">CCMP1338</strain>
        <tissue evidence="6">Whole cell</tissue>
    </source>
</reference>
<evidence type="ECO:0000313" key="7">
    <source>
        <dbReference type="Proteomes" id="UP001157974"/>
    </source>
</evidence>